<name>A0A8J3TR67_9ACTN</name>
<protein>
    <submittedName>
        <fullName evidence="1">Uncharacterized protein</fullName>
    </submittedName>
</protein>
<dbReference type="Proteomes" id="UP000599074">
    <property type="component" value="Unassembled WGS sequence"/>
</dbReference>
<organism evidence="1 2">
    <name type="scientific">Planosporangium mesophilum</name>
    <dbReference type="NCBI Taxonomy" id="689768"/>
    <lineage>
        <taxon>Bacteria</taxon>
        <taxon>Bacillati</taxon>
        <taxon>Actinomycetota</taxon>
        <taxon>Actinomycetes</taxon>
        <taxon>Micromonosporales</taxon>
        <taxon>Micromonosporaceae</taxon>
        <taxon>Planosporangium</taxon>
    </lineage>
</organism>
<comment type="caution">
    <text evidence="1">The sequence shown here is derived from an EMBL/GenBank/DDBJ whole genome shotgun (WGS) entry which is preliminary data.</text>
</comment>
<gene>
    <name evidence="1" type="ORF">Pme01_54270</name>
</gene>
<evidence type="ECO:0000313" key="1">
    <source>
        <dbReference type="EMBL" id="GII25830.1"/>
    </source>
</evidence>
<evidence type="ECO:0000313" key="2">
    <source>
        <dbReference type="Proteomes" id="UP000599074"/>
    </source>
</evidence>
<sequence>MLPLPYVNPEETRNLWRGFWRWFDGWTTMSFNPTLYHQRRR</sequence>
<dbReference type="AlphaFoldDB" id="A0A8J3TR67"/>
<accession>A0A8J3TR67</accession>
<keyword evidence="2" id="KW-1185">Reference proteome</keyword>
<dbReference type="EMBL" id="BOON01000059">
    <property type="protein sequence ID" value="GII25830.1"/>
    <property type="molecule type" value="Genomic_DNA"/>
</dbReference>
<reference evidence="1" key="1">
    <citation type="submission" date="2021-01" db="EMBL/GenBank/DDBJ databases">
        <title>Whole genome shotgun sequence of Planosporangium mesophilum NBRC 109066.</title>
        <authorList>
            <person name="Komaki H."/>
            <person name="Tamura T."/>
        </authorList>
    </citation>
    <scope>NUCLEOTIDE SEQUENCE</scope>
    <source>
        <strain evidence="1">NBRC 109066</strain>
    </source>
</reference>
<proteinExistence type="predicted"/>
<dbReference type="RefSeq" id="WP_275408572.1">
    <property type="nucleotide sequence ID" value="NZ_BOON01000059.1"/>
</dbReference>